<dbReference type="SUPFAM" id="SSF54001">
    <property type="entry name" value="Cysteine proteinases"/>
    <property type="match status" value="1"/>
</dbReference>
<keyword evidence="2" id="KW-1185">Reference proteome</keyword>
<dbReference type="OrthoDB" id="1869436at2759"/>
<accession>A0A6J5WNX6</accession>
<proteinExistence type="predicted"/>
<evidence type="ECO:0000313" key="2">
    <source>
        <dbReference type="Proteomes" id="UP000507245"/>
    </source>
</evidence>
<evidence type="ECO:0000313" key="1">
    <source>
        <dbReference type="EMBL" id="CAB4303390.1"/>
    </source>
</evidence>
<organism evidence="1 2">
    <name type="scientific">Prunus armeniaca</name>
    <name type="common">Apricot</name>
    <name type="synonym">Armeniaca vulgaris</name>
    <dbReference type="NCBI Taxonomy" id="36596"/>
    <lineage>
        <taxon>Eukaryota</taxon>
        <taxon>Viridiplantae</taxon>
        <taxon>Streptophyta</taxon>
        <taxon>Embryophyta</taxon>
        <taxon>Tracheophyta</taxon>
        <taxon>Spermatophyta</taxon>
        <taxon>Magnoliopsida</taxon>
        <taxon>eudicotyledons</taxon>
        <taxon>Gunneridae</taxon>
        <taxon>Pentapetalae</taxon>
        <taxon>rosids</taxon>
        <taxon>fabids</taxon>
        <taxon>Rosales</taxon>
        <taxon>Rosaceae</taxon>
        <taxon>Amygdaloideae</taxon>
        <taxon>Amygdaleae</taxon>
        <taxon>Prunus</taxon>
    </lineage>
</organism>
<reference evidence="2" key="1">
    <citation type="journal article" date="2020" name="Genome Biol.">
        <title>Gamete binning: chromosome-level and haplotype-resolved genome assembly enabled by high-throughput single-cell sequencing of gamete genomes.</title>
        <authorList>
            <person name="Campoy J.A."/>
            <person name="Sun H."/>
            <person name="Goel M."/>
            <person name="Jiao W.-B."/>
            <person name="Folz-Donahue K."/>
            <person name="Wang N."/>
            <person name="Rubio M."/>
            <person name="Liu C."/>
            <person name="Kukat C."/>
            <person name="Ruiz D."/>
            <person name="Huettel B."/>
            <person name="Schneeberger K."/>
        </authorList>
    </citation>
    <scope>NUCLEOTIDE SEQUENCE [LARGE SCALE GENOMIC DNA]</scope>
    <source>
        <strain evidence="2">cv. Rojo Pasion</strain>
    </source>
</reference>
<evidence type="ECO:0008006" key="3">
    <source>
        <dbReference type="Google" id="ProtNLM"/>
    </source>
</evidence>
<dbReference type="AlphaFoldDB" id="A0A6J5WNX6"/>
<sequence length="72" mass="8447">MLKRGEACGAPKQVDGKTCGYYVMRYMKEICEDSSLAFRTKYASRGKKKAFYPQMELDEVRDEWACHVLEWI</sequence>
<dbReference type="Proteomes" id="UP000507245">
    <property type="component" value="Unassembled WGS sequence"/>
</dbReference>
<name>A0A6J5WNX6_PRUAR</name>
<gene>
    <name evidence="1" type="ORF">ORAREDHAP_LOCUS19533</name>
</gene>
<dbReference type="Gene3D" id="1.10.418.20">
    <property type="match status" value="1"/>
</dbReference>
<dbReference type="EMBL" id="CAEKKB010000003">
    <property type="protein sequence ID" value="CAB4303390.1"/>
    <property type="molecule type" value="Genomic_DNA"/>
</dbReference>
<protein>
    <recommendedName>
        <fullName evidence="3">Ubiquitin-like protease family profile domain-containing protein</fullName>
    </recommendedName>
</protein>
<dbReference type="InterPro" id="IPR038765">
    <property type="entry name" value="Papain-like_cys_pep_sf"/>
</dbReference>